<dbReference type="PANTHER" id="PTHR10443">
    <property type="entry name" value="MICROSOMAL DIPEPTIDASE"/>
    <property type="match status" value="1"/>
</dbReference>
<dbReference type="GO" id="GO:0070573">
    <property type="term" value="F:metallodipeptidase activity"/>
    <property type="evidence" value="ECO:0007669"/>
    <property type="project" value="InterPro"/>
</dbReference>
<proteinExistence type="predicted"/>
<accession>Q0FJV7</accession>
<organism evidence="1 2">
    <name type="scientific">Salipiger bermudensis (strain DSM 26914 / JCM 13377 / KCTC 12554 / HTCC2601)</name>
    <name type="common">Pelagibaca bermudensis</name>
    <dbReference type="NCBI Taxonomy" id="314265"/>
    <lineage>
        <taxon>Bacteria</taxon>
        <taxon>Pseudomonadati</taxon>
        <taxon>Pseudomonadota</taxon>
        <taxon>Alphaproteobacteria</taxon>
        <taxon>Rhodobacterales</taxon>
        <taxon>Roseobacteraceae</taxon>
        <taxon>Salipiger</taxon>
    </lineage>
</organism>
<dbReference type="eggNOG" id="COG2355">
    <property type="taxonomic scope" value="Bacteria"/>
</dbReference>
<dbReference type="STRING" id="314265.R2601_08141"/>
<dbReference type="RefSeq" id="WP_007791957.1">
    <property type="nucleotide sequence ID" value="NZ_DS022276.1"/>
</dbReference>
<dbReference type="PANTHER" id="PTHR10443:SF12">
    <property type="entry name" value="DIPEPTIDASE"/>
    <property type="match status" value="1"/>
</dbReference>
<gene>
    <name evidence="1" type="ORF">R2601_08141</name>
</gene>
<dbReference type="Proteomes" id="UP000006230">
    <property type="component" value="Unassembled WGS sequence"/>
</dbReference>
<evidence type="ECO:0000313" key="2">
    <source>
        <dbReference type="Proteomes" id="UP000006230"/>
    </source>
</evidence>
<dbReference type="SUPFAM" id="SSF51556">
    <property type="entry name" value="Metallo-dependent hydrolases"/>
    <property type="match status" value="1"/>
</dbReference>
<reference evidence="1 2" key="1">
    <citation type="journal article" date="2010" name="J. Bacteriol.">
        <title>Genome sequences of Pelagibaca bermudensis HTCC2601T and Maritimibacter alkaliphilus HTCC2654T, the type strains of two marine Roseobacter genera.</title>
        <authorList>
            <person name="Thrash J.C."/>
            <person name="Cho J.C."/>
            <person name="Ferriera S."/>
            <person name="Johnson J."/>
            <person name="Vergin K.L."/>
            <person name="Giovannoni S.J."/>
        </authorList>
    </citation>
    <scope>NUCLEOTIDE SEQUENCE [LARGE SCALE GENOMIC DNA]</scope>
    <source>
        <strain evidence="2">DSM 26914 / JCM 13377 / KCTC 12554 / HTCC2601</strain>
    </source>
</reference>
<keyword evidence="2" id="KW-1185">Reference proteome</keyword>
<comment type="caution">
    <text evidence="1">The sequence shown here is derived from an EMBL/GenBank/DDBJ whole genome shotgun (WGS) entry which is preliminary data.</text>
</comment>
<dbReference type="InterPro" id="IPR008257">
    <property type="entry name" value="Pept_M19"/>
</dbReference>
<dbReference type="Pfam" id="PF01244">
    <property type="entry name" value="Peptidase_M19"/>
    <property type="match status" value="1"/>
</dbReference>
<protein>
    <submittedName>
        <fullName evidence="1">Renal dipeptidase family protein</fullName>
    </submittedName>
</protein>
<dbReference type="AlphaFoldDB" id="Q0FJV7"/>
<dbReference type="Gene3D" id="3.20.20.140">
    <property type="entry name" value="Metal-dependent hydrolases"/>
    <property type="match status" value="1"/>
</dbReference>
<sequence>MTDAAITPPIFDGHNDLVLRLLRGDVTPEGVAAGLPDGHIDLPRAQAGGLGGGFFAVFVPSPPVPGTSPDDMNQPQYDLPLPLMLPEAEGRDVTIKGIAALEALERAGAVTLCRTVEALEEALFGPTMAAIMHIEGAEGIDPGLEQLHALHARGLRSLGPVWSRPTIFGHGVPFAFPSGPDTGPGLTDHGKRLIRECNALKIMVDLSHLNEKGVDDVAAISDAPLVATHSNAWAVTPHSRNLTDRQLAMIAESDGMVGINFASAFLRSDGQMKGDVPLEQMMRHLDHLIGILGEDRVGFGSDFDGALVPNEITDCAGLPALRTAMRAHGVDEALMEKLCWRNWMRVLRKTWGA</sequence>
<evidence type="ECO:0000313" key="1">
    <source>
        <dbReference type="EMBL" id="EAU44487.1"/>
    </source>
</evidence>
<dbReference type="PROSITE" id="PS51365">
    <property type="entry name" value="RENAL_DIPEPTIDASE_2"/>
    <property type="match status" value="1"/>
</dbReference>
<dbReference type="EMBL" id="AATQ01000045">
    <property type="protein sequence ID" value="EAU44487.1"/>
    <property type="molecule type" value="Genomic_DNA"/>
</dbReference>
<dbReference type="HOGENOM" id="CLU_031404_2_1_5"/>
<dbReference type="InterPro" id="IPR032466">
    <property type="entry name" value="Metal_Hydrolase"/>
</dbReference>
<name>Q0FJV7_SALBH</name>
<dbReference type="GO" id="GO:0006508">
    <property type="term" value="P:proteolysis"/>
    <property type="evidence" value="ECO:0007669"/>
    <property type="project" value="InterPro"/>
</dbReference>
<dbReference type="OrthoDB" id="9804920at2"/>